<sequence length="202" mass="23991">MSSLNRNLIRFQIRNVSFKINNSKVMKFFRSKLGQYQPLIEVEENNSNNSYKAWYWNYIPHLREVEDFDSVSNDQGSIYSLKSNTEPENLEVTPDNFEFRDESNRSFWRKFDEYEYRIPDRERAKKSAWRWFDKDTSVEERKLVTKLDLLIITFAIISYWSKRLDSENLNQAYISGMKEAIGMKGNDLSNTVSLHPLNGSII</sequence>
<evidence type="ECO:0000256" key="3">
    <source>
        <dbReference type="ARBA" id="ARBA00022692"/>
    </source>
</evidence>
<name>A0A9P8TB61_9ASCO</name>
<dbReference type="Proteomes" id="UP000769528">
    <property type="component" value="Unassembled WGS sequence"/>
</dbReference>
<keyword evidence="7" id="KW-1185">Reference proteome</keyword>
<keyword evidence="3" id="KW-0812">Transmembrane</keyword>
<dbReference type="EMBL" id="JAEUBF010001057">
    <property type="protein sequence ID" value="KAH3673098.1"/>
    <property type="molecule type" value="Genomic_DNA"/>
</dbReference>
<dbReference type="AlphaFoldDB" id="A0A9P8TB61"/>
<organism evidence="6 7">
    <name type="scientific">Wickerhamomyces mucosus</name>
    <dbReference type="NCBI Taxonomy" id="1378264"/>
    <lineage>
        <taxon>Eukaryota</taxon>
        <taxon>Fungi</taxon>
        <taxon>Dikarya</taxon>
        <taxon>Ascomycota</taxon>
        <taxon>Saccharomycotina</taxon>
        <taxon>Saccharomycetes</taxon>
        <taxon>Phaffomycetales</taxon>
        <taxon>Wickerhamomycetaceae</taxon>
        <taxon>Wickerhamomyces</taxon>
    </lineage>
</organism>
<keyword evidence="2" id="KW-0813">Transport</keyword>
<gene>
    <name evidence="6" type="ORF">WICMUC_003931</name>
</gene>
<evidence type="ECO:0000313" key="6">
    <source>
        <dbReference type="EMBL" id="KAH3673098.1"/>
    </source>
</evidence>
<dbReference type="PANTHER" id="PTHR43791:SF15">
    <property type="entry name" value="TRANSPORTER SEO1-RELATED"/>
    <property type="match status" value="1"/>
</dbReference>
<reference evidence="6" key="2">
    <citation type="submission" date="2021-01" db="EMBL/GenBank/DDBJ databases">
        <authorList>
            <person name="Schikora-Tamarit M.A."/>
        </authorList>
    </citation>
    <scope>NUCLEOTIDE SEQUENCE</scope>
    <source>
        <strain evidence="6">CBS6341</strain>
    </source>
</reference>
<dbReference type="PANTHER" id="PTHR43791">
    <property type="entry name" value="PERMEASE-RELATED"/>
    <property type="match status" value="1"/>
</dbReference>
<comment type="caution">
    <text evidence="6">The sequence shown here is derived from an EMBL/GenBank/DDBJ whole genome shotgun (WGS) entry which is preliminary data.</text>
</comment>
<evidence type="ECO:0000256" key="2">
    <source>
        <dbReference type="ARBA" id="ARBA00022448"/>
    </source>
</evidence>
<evidence type="ECO:0000256" key="4">
    <source>
        <dbReference type="ARBA" id="ARBA00022989"/>
    </source>
</evidence>
<reference evidence="6" key="1">
    <citation type="journal article" date="2021" name="Open Biol.">
        <title>Shared evolutionary footprints suggest mitochondrial oxidative damage underlies multiple complex I losses in fungi.</title>
        <authorList>
            <person name="Schikora-Tamarit M.A."/>
            <person name="Marcet-Houben M."/>
            <person name="Nosek J."/>
            <person name="Gabaldon T."/>
        </authorList>
    </citation>
    <scope>NUCLEOTIDE SEQUENCE</scope>
    <source>
        <strain evidence="6">CBS6341</strain>
    </source>
</reference>
<evidence type="ECO:0000256" key="5">
    <source>
        <dbReference type="ARBA" id="ARBA00023136"/>
    </source>
</evidence>
<protein>
    <submittedName>
        <fullName evidence="6">Uncharacterized protein</fullName>
    </submittedName>
</protein>
<dbReference type="OrthoDB" id="3639251at2759"/>
<proteinExistence type="predicted"/>
<dbReference type="GO" id="GO:0016020">
    <property type="term" value="C:membrane"/>
    <property type="evidence" value="ECO:0007669"/>
    <property type="project" value="UniProtKB-SubCell"/>
</dbReference>
<accession>A0A9P8TB61</accession>
<comment type="subcellular location">
    <subcellularLocation>
        <location evidence="1">Membrane</location>
        <topology evidence="1">Multi-pass membrane protein</topology>
    </subcellularLocation>
</comment>
<keyword evidence="5" id="KW-0472">Membrane</keyword>
<evidence type="ECO:0000313" key="7">
    <source>
        <dbReference type="Proteomes" id="UP000769528"/>
    </source>
</evidence>
<evidence type="ECO:0000256" key="1">
    <source>
        <dbReference type="ARBA" id="ARBA00004141"/>
    </source>
</evidence>
<keyword evidence="4" id="KW-1133">Transmembrane helix</keyword>
<dbReference type="GO" id="GO:0022857">
    <property type="term" value="F:transmembrane transporter activity"/>
    <property type="evidence" value="ECO:0007669"/>
    <property type="project" value="TreeGrafter"/>
</dbReference>